<keyword evidence="3" id="KW-1185">Reference proteome</keyword>
<feature type="domain" description="Beta-lactamase-related" evidence="1">
    <location>
        <begin position="12"/>
        <end position="363"/>
    </location>
</feature>
<dbReference type="RefSeq" id="WP_160756356.1">
    <property type="nucleotide sequence ID" value="NZ_WTYL01000002.1"/>
</dbReference>
<evidence type="ECO:0000313" key="2">
    <source>
        <dbReference type="EMBL" id="MXP44808.1"/>
    </source>
</evidence>
<dbReference type="SUPFAM" id="SSF56601">
    <property type="entry name" value="beta-lactamase/transpeptidase-like"/>
    <property type="match status" value="1"/>
</dbReference>
<dbReference type="Pfam" id="PF00144">
    <property type="entry name" value="Beta-lactamase"/>
    <property type="match status" value="1"/>
</dbReference>
<gene>
    <name evidence="2" type="ORF">GRI65_10100</name>
</gene>
<sequence>MIDDTELSRAITEARLPGAACMIVDRDGVRYSRSYGFADALTGTPMEMDTICQVASMTKALVSVGAMQLVEAGHIELDAPIGEVLPELADPQVLAGFDEDGAPILRPAARPITLRHLLTHTSGLGYAFVQPEVLRYYRAVGIPAPGSKAGITMPLLFDPGDDWAYGVSTDWAGLAIEAVTGTDLQTYLDRHVFVPLGLRNTAFCDTLPAGAAKVHTRAKDGGLALSPLYLGGGEFHGGGGGLTSTAEDYARFLQMMLRGGELDGNRLLQAETVAAMSRNQIGSIRAGAMPTAMPDFAAPFDTFPDQHTGWGLGFLINPEPVAGGRSAGSMCWAGIFNSYYWIDPTAGIAGVFMSQLAPFGDPGALAAFGELERMAYS</sequence>
<comment type="caution">
    <text evidence="2">The sequence shown here is derived from an EMBL/GenBank/DDBJ whole genome shotgun (WGS) entry which is preliminary data.</text>
</comment>
<dbReference type="PANTHER" id="PTHR43283:SF3">
    <property type="entry name" value="BETA-LACTAMASE FAMILY PROTEIN (AFU_ORTHOLOGUE AFUA_5G07500)"/>
    <property type="match status" value="1"/>
</dbReference>
<dbReference type="EMBL" id="WTYL01000002">
    <property type="protein sequence ID" value="MXP44808.1"/>
    <property type="molecule type" value="Genomic_DNA"/>
</dbReference>
<dbReference type="PANTHER" id="PTHR43283">
    <property type="entry name" value="BETA-LACTAMASE-RELATED"/>
    <property type="match status" value="1"/>
</dbReference>
<evidence type="ECO:0000313" key="3">
    <source>
        <dbReference type="Proteomes" id="UP000431922"/>
    </source>
</evidence>
<keyword evidence="2" id="KW-0378">Hydrolase</keyword>
<name>A0A845B383_9SPHN</name>
<dbReference type="GO" id="GO:0016787">
    <property type="term" value="F:hydrolase activity"/>
    <property type="evidence" value="ECO:0007669"/>
    <property type="project" value="UniProtKB-KW"/>
</dbReference>
<reference evidence="2 3" key="1">
    <citation type="submission" date="2019-12" db="EMBL/GenBank/DDBJ databases">
        <title>Genomic-based taxomic classification of the family Erythrobacteraceae.</title>
        <authorList>
            <person name="Xu L."/>
        </authorList>
    </citation>
    <scope>NUCLEOTIDE SEQUENCE [LARGE SCALE GENOMIC DNA]</scope>
    <source>
        <strain evidence="2 3">KCTC 42453</strain>
    </source>
</reference>
<dbReference type="InterPro" id="IPR050789">
    <property type="entry name" value="Diverse_Enzym_Activities"/>
</dbReference>
<organism evidence="2 3">
    <name type="scientific">Allopontixanthobacter sediminis</name>
    <dbReference type="NCBI Taxonomy" id="1689985"/>
    <lineage>
        <taxon>Bacteria</taxon>
        <taxon>Pseudomonadati</taxon>
        <taxon>Pseudomonadota</taxon>
        <taxon>Alphaproteobacteria</taxon>
        <taxon>Sphingomonadales</taxon>
        <taxon>Erythrobacteraceae</taxon>
        <taxon>Allopontixanthobacter</taxon>
    </lineage>
</organism>
<protein>
    <submittedName>
        <fullName evidence="2">Serine hydrolase</fullName>
    </submittedName>
</protein>
<dbReference type="InterPro" id="IPR001466">
    <property type="entry name" value="Beta-lactam-related"/>
</dbReference>
<dbReference type="AlphaFoldDB" id="A0A845B383"/>
<accession>A0A845B383</accession>
<dbReference type="Gene3D" id="3.40.710.10">
    <property type="entry name" value="DD-peptidase/beta-lactamase superfamily"/>
    <property type="match status" value="1"/>
</dbReference>
<proteinExistence type="predicted"/>
<dbReference type="Proteomes" id="UP000431922">
    <property type="component" value="Unassembled WGS sequence"/>
</dbReference>
<dbReference type="InterPro" id="IPR012338">
    <property type="entry name" value="Beta-lactam/transpept-like"/>
</dbReference>
<evidence type="ECO:0000259" key="1">
    <source>
        <dbReference type="Pfam" id="PF00144"/>
    </source>
</evidence>
<dbReference type="OrthoDB" id="9808046at2"/>